<dbReference type="EMBL" id="KZ819291">
    <property type="protein sequence ID" value="PWN98579.1"/>
    <property type="molecule type" value="Genomic_DNA"/>
</dbReference>
<dbReference type="InterPro" id="IPR048254">
    <property type="entry name" value="CDP_ALCOHOL_P_TRANSF_CS"/>
</dbReference>
<sequence length="392" mass="40924">MALLLPHLGRAAAPRIFAAVAGSSSSSGQRVFSSLERRPRCAPRTVLSSALGHGSSSSLPAIARRAFSAAAARREAQPPGGKPDGGIEGVLKDIKREVENKLGGTGGIVEKGKAAPRDGSIVEKGKEALRQVQGRGDELRQAANSAGEQALKKGQDAVDGVKQEATDRAVAYGKEKLSEDIMTLPNVLTMLRLASCPVLGYLIATGQLKAGVALLFVAGASDALDGYIARKRGSFTVFGSIADPAADKALMTTMVVALAYRGLLPMPLAVLIIGRDVLLVISAFFIRFRTLSKPRTLARYFDPTLPSATVVPTAISKANTALQLVLVGTATLMPLLPPVWQSNLELPWTALIWIVSATTVWSGLGYLGGGGSQKVLAKAAEVASVAAKRSPK</sequence>
<dbReference type="STRING" id="58919.A0A316ZAK3"/>
<keyword evidence="4 11" id="KW-0812">Transmembrane</keyword>
<dbReference type="InterPro" id="IPR050324">
    <property type="entry name" value="CDP-alcohol_PTase-I"/>
</dbReference>
<dbReference type="Pfam" id="PF01066">
    <property type="entry name" value="CDP-OH_P_transf"/>
    <property type="match status" value="1"/>
</dbReference>
<dbReference type="GeneID" id="37269805"/>
<evidence type="ECO:0000256" key="11">
    <source>
        <dbReference type="SAM" id="Phobius"/>
    </source>
</evidence>
<proteinExistence type="inferred from homology"/>
<dbReference type="GO" id="GO:0032049">
    <property type="term" value="P:cardiolipin biosynthetic process"/>
    <property type="evidence" value="ECO:0007669"/>
    <property type="project" value="TreeGrafter"/>
</dbReference>
<dbReference type="Proteomes" id="UP000245946">
    <property type="component" value="Unassembled WGS sequence"/>
</dbReference>
<keyword evidence="8" id="KW-0594">Phospholipid biosynthesis</keyword>
<evidence type="ECO:0000256" key="3">
    <source>
        <dbReference type="ARBA" id="ARBA00022679"/>
    </source>
</evidence>
<dbReference type="PANTHER" id="PTHR14269:SF60">
    <property type="entry name" value="CARDIOLIPIN SYNTHASE (CMP-FORMING)"/>
    <property type="match status" value="1"/>
</dbReference>
<evidence type="ECO:0000256" key="6">
    <source>
        <dbReference type="ARBA" id="ARBA00023098"/>
    </source>
</evidence>
<evidence type="ECO:0000256" key="2">
    <source>
        <dbReference type="ARBA" id="ARBA00022516"/>
    </source>
</evidence>
<keyword evidence="13" id="KW-1185">Reference proteome</keyword>
<dbReference type="InterPro" id="IPR043130">
    <property type="entry name" value="CDP-OH_PTrfase_TM_dom"/>
</dbReference>
<evidence type="ECO:0000256" key="1">
    <source>
        <dbReference type="ARBA" id="ARBA00004141"/>
    </source>
</evidence>
<feature type="transmembrane region" description="Helical" evidence="11">
    <location>
        <begin position="321"/>
        <end position="340"/>
    </location>
</feature>
<evidence type="ECO:0000256" key="10">
    <source>
        <dbReference type="RuleBase" id="RU003750"/>
    </source>
</evidence>
<dbReference type="AlphaFoldDB" id="A0A316ZAK3"/>
<evidence type="ECO:0000256" key="5">
    <source>
        <dbReference type="ARBA" id="ARBA00022989"/>
    </source>
</evidence>
<accession>A0A316ZAK3</accession>
<dbReference type="OrthoDB" id="10020554at2759"/>
<feature type="transmembrane region" description="Helical" evidence="11">
    <location>
        <begin position="346"/>
        <end position="368"/>
    </location>
</feature>
<organism evidence="12 13">
    <name type="scientific">Tilletiopsis washingtonensis</name>
    <dbReference type="NCBI Taxonomy" id="58919"/>
    <lineage>
        <taxon>Eukaryota</taxon>
        <taxon>Fungi</taxon>
        <taxon>Dikarya</taxon>
        <taxon>Basidiomycota</taxon>
        <taxon>Ustilaginomycotina</taxon>
        <taxon>Exobasidiomycetes</taxon>
        <taxon>Entylomatales</taxon>
        <taxon>Entylomatales incertae sedis</taxon>
        <taxon>Tilletiopsis</taxon>
    </lineage>
</organism>
<keyword evidence="5 11" id="KW-1133">Transmembrane helix</keyword>
<evidence type="ECO:0000256" key="9">
    <source>
        <dbReference type="ARBA" id="ARBA00023264"/>
    </source>
</evidence>
<dbReference type="GO" id="GO:0043337">
    <property type="term" value="F:cardiolipin synthase (CMP-forming)"/>
    <property type="evidence" value="ECO:0007669"/>
    <property type="project" value="TreeGrafter"/>
</dbReference>
<keyword evidence="7 11" id="KW-0472">Membrane</keyword>
<evidence type="ECO:0008006" key="14">
    <source>
        <dbReference type="Google" id="ProtNLM"/>
    </source>
</evidence>
<dbReference type="GO" id="GO:0005739">
    <property type="term" value="C:mitochondrion"/>
    <property type="evidence" value="ECO:0007669"/>
    <property type="project" value="TreeGrafter"/>
</dbReference>
<dbReference type="GO" id="GO:0016020">
    <property type="term" value="C:membrane"/>
    <property type="evidence" value="ECO:0007669"/>
    <property type="project" value="UniProtKB-SubCell"/>
</dbReference>
<evidence type="ECO:0000256" key="8">
    <source>
        <dbReference type="ARBA" id="ARBA00023209"/>
    </source>
</evidence>
<feature type="transmembrane region" description="Helical" evidence="11">
    <location>
        <begin position="263"/>
        <end position="286"/>
    </location>
</feature>
<comment type="similarity">
    <text evidence="10">Belongs to the CDP-alcohol phosphatidyltransferase class-I family.</text>
</comment>
<dbReference type="InterPro" id="IPR000462">
    <property type="entry name" value="CDP-OH_P_trans"/>
</dbReference>
<dbReference type="PROSITE" id="PS00379">
    <property type="entry name" value="CDP_ALCOHOL_P_TRANSF"/>
    <property type="match status" value="1"/>
</dbReference>
<dbReference type="PANTHER" id="PTHR14269">
    <property type="entry name" value="CDP-DIACYLGLYCEROL--GLYCEROL-3-PHOSPHATE 3-PHOSPHATIDYLTRANSFERASE-RELATED"/>
    <property type="match status" value="1"/>
</dbReference>
<dbReference type="Gene3D" id="1.20.120.1760">
    <property type="match status" value="1"/>
</dbReference>
<comment type="subcellular location">
    <subcellularLocation>
        <location evidence="1">Membrane</location>
        <topology evidence="1">Multi-pass membrane protein</topology>
    </subcellularLocation>
</comment>
<keyword evidence="9" id="KW-1208">Phospholipid metabolism</keyword>
<evidence type="ECO:0000256" key="4">
    <source>
        <dbReference type="ARBA" id="ARBA00022692"/>
    </source>
</evidence>
<reference evidence="12 13" key="1">
    <citation type="journal article" date="2018" name="Mol. Biol. Evol.">
        <title>Broad Genomic Sampling Reveals a Smut Pathogenic Ancestry of the Fungal Clade Ustilaginomycotina.</title>
        <authorList>
            <person name="Kijpornyongpan T."/>
            <person name="Mondo S.J."/>
            <person name="Barry K."/>
            <person name="Sandor L."/>
            <person name="Lee J."/>
            <person name="Lipzen A."/>
            <person name="Pangilinan J."/>
            <person name="LaButti K."/>
            <person name="Hainaut M."/>
            <person name="Henrissat B."/>
            <person name="Grigoriev I.V."/>
            <person name="Spatafora J.W."/>
            <person name="Aime M.C."/>
        </authorList>
    </citation>
    <scope>NUCLEOTIDE SEQUENCE [LARGE SCALE GENOMIC DNA]</scope>
    <source>
        <strain evidence="12 13">MCA 4186</strain>
    </source>
</reference>
<gene>
    <name evidence="12" type="ORF">FA09DRAFT_329633</name>
</gene>
<protein>
    <recommendedName>
        <fullName evidence="14">CDP-diacylglycerol--glycerol-3-phosphate 3-phosphatidyltransferase</fullName>
    </recommendedName>
</protein>
<name>A0A316ZAK3_9BASI</name>
<evidence type="ECO:0000313" key="12">
    <source>
        <dbReference type="EMBL" id="PWN98579.1"/>
    </source>
</evidence>
<keyword evidence="2" id="KW-0444">Lipid biosynthesis</keyword>
<keyword evidence="3 10" id="KW-0808">Transferase</keyword>
<keyword evidence="6" id="KW-0443">Lipid metabolism</keyword>
<dbReference type="RefSeq" id="XP_025598858.1">
    <property type="nucleotide sequence ID" value="XM_025742261.1"/>
</dbReference>
<evidence type="ECO:0000313" key="13">
    <source>
        <dbReference type="Proteomes" id="UP000245946"/>
    </source>
</evidence>
<evidence type="ECO:0000256" key="7">
    <source>
        <dbReference type="ARBA" id="ARBA00023136"/>
    </source>
</evidence>